<dbReference type="Pfam" id="PF13419">
    <property type="entry name" value="HAD_2"/>
    <property type="match status" value="1"/>
</dbReference>
<sequence>MQHSLQCCRLVIFDWDGTVMDSVGRIVSAMQTSAKLAELPVPTAYEVKQIIGLSLDLAFTSLFPCMNKQQHQSLFKHYREQYVHHDPTPTPMFEGAELLFQQLHQQQRQLAVATGKARKGLTRIFAETGLAHYFVTTRCADDARSKPDPDMLLQILHETGLQPEQAVMVGDTSHDMLMAQKAGIPRIGVTHGVHGLDVLAKFEPIAIVDDLHQLKTLFSSS</sequence>
<dbReference type="NCBIfam" id="TIGR01509">
    <property type="entry name" value="HAD-SF-IA-v3"/>
    <property type="match status" value="1"/>
</dbReference>
<name>A0ABT9H352_9GAMM</name>
<dbReference type="InterPro" id="IPR023214">
    <property type="entry name" value="HAD_sf"/>
</dbReference>
<accession>A0ABT9H352</accession>
<comment type="caution">
    <text evidence="1">The sequence shown here is derived from an EMBL/GenBank/DDBJ whole genome shotgun (WGS) entry which is preliminary data.</text>
</comment>
<dbReference type="PANTHER" id="PTHR43434">
    <property type="entry name" value="PHOSPHOGLYCOLATE PHOSPHATASE"/>
    <property type="match status" value="1"/>
</dbReference>
<proteinExistence type="predicted"/>
<dbReference type="PANTHER" id="PTHR43434:SF24">
    <property type="entry name" value="HYDROLASE-RELATED"/>
    <property type="match status" value="1"/>
</dbReference>
<dbReference type="InterPro" id="IPR023198">
    <property type="entry name" value="PGP-like_dom2"/>
</dbReference>
<dbReference type="SFLD" id="SFLDG01129">
    <property type="entry name" value="C1.5:_HAD__Beta-PGM__Phosphata"/>
    <property type="match status" value="1"/>
</dbReference>
<dbReference type="GO" id="GO:0016787">
    <property type="term" value="F:hydrolase activity"/>
    <property type="evidence" value="ECO:0007669"/>
    <property type="project" value="UniProtKB-KW"/>
</dbReference>
<dbReference type="InterPro" id="IPR050155">
    <property type="entry name" value="HAD-like_hydrolase_sf"/>
</dbReference>
<dbReference type="InterPro" id="IPR041492">
    <property type="entry name" value="HAD_2"/>
</dbReference>
<dbReference type="Gene3D" id="3.40.50.1000">
    <property type="entry name" value="HAD superfamily/HAD-like"/>
    <property type="match status" value="1"/>
</dbReference>
<protein>
    <submittedName>
        <fullName evidence="1">HAD-IA family hydrolase</fullName>
    </submittedName>
</protein>
<reference evidence="1 2" key="1">
    <citation type="submission" date="2023-08" db="EMBL/GenBank/DDBJ databases">
        <authorList>
            <person name="Joshi A."/>
            <person name="Thite S."/>
        </authorList>
    </citation>
    <scope>NUCLEOTIDE SEQUENCE [LARGE SCALE GENOMIC DNA]</scope>
    <source>
        <strain evidence="1 2">AC40</strain>
    </source>
</reference>
<evidence type="ECO:0000313" key="1">
    <source>
        <dbReference type="EMBL" id="MDP4537325.1"/>
    </source>
</evidence>
<dbReference type="SUPFAM" id="SSF56784">
    <property type="entry name" value="HAD-like"/>
    <property type="match status" value="1"/>
</dbReference>
<dbReference type="NCBIfam" id="TIGR01549">
    <property type="entry name" value="HAD-SF-IA-v1"/>
    <property type="match status" value="1"/>
</dbReference>
<dbReference type="RefSeq" id="WP_305894589.1">
    <property type="nucleotide sequence ID" value="NZ_JAUZVZ010000023.1"/>
</dbReference>
<dbReference type="SFLD" id="SFLDS00003">
    <property type="entry name" value="Haloacid_Dehalogenase"/>
    <property type="match status" value="1"/>
</dbReference>
<dbReference type="Proteomes" id="UP001231616">
    <property type="component" value="Unassembled WGS sequence"/>
</dbReference>
<organism evidence="1 2">
    <name type="scientific">Alkalimonas collagenimarina</name>
    <dbReference type="NCBI Taxonomy" id="400390"/>
    <lineage>
        <taxon>Bacteria</taxon>
        <taxon>Pseudomonadati</taxon>
        <taxon>Pseudomonadota</taxon>
        <taxon>Gammaproteobacteria</taxon>
        <taxon>Alkalimonas</taxon>
    </lineage>
</organism>
<keyword evidence="2" id="KW-1185">Reference proteome</keyword>
<dbReference type="Gene3D" id="1.10.150.240">
    <property type="entry name" value="Putative phosphatase, domain 2"/>
    <property type="match status" value="1"/>
</dbReference>
<gene>
    <name evidence="1" type="ORF">Q3O60_14120</name>
</gene>
<dbReference type="InterPro" id="IPR036412">
    <property type="entry name" value="HAD-like_sf"/>
</dbReference>
<evidence type="ECO:0000313" key="2">
    <source>
        <dbReference type="Proteomes" id="UP001231616"/>
    </source>
</evidence>
<dbReference type="EMBL" id="JAUZVZ010000023">
    <property type="protein sequence ID" value="MDP4537325.1"/>
    <property type="molecule type" value="Genomic_DNA"/>
</dbReference>
<keyword evidence="1" id="KW-0378">Hydrolase</keyword>
<dbReference type="InterPro" id="IPR006439">
    <property type="entry name" value="HAD-SF_hydro_IA"/>
</dbReference>